<protein>
    <submittedName>
        <fullName evidence="1">Uncharacterized protein</fullName>
    </submittedName>
</protein>
<dbReference type="Proteomes" id="UP000008983">
    <property type="component" value="Unassembled WGS sequence"/>
</dbReference>
<dbReference type="RefSeq" id="XP_004035493.1">
    <property type="nucleotide sequence ID" value="XM_004035445.1"/>
</dbReference>
<reference evidence="1 2" key="1">
    <citation type="submission" date="2011-07" db="EMBL/GenBank/DDBJ databases">
        <authorList>
            <person name="Coyne R."/>
            <person name="Brami D."/>
            <person name="Johnson J."/>
            <person name="Hostetler J."/>
            <person name="Hannick L."/>
            <person name="Clark T."/>
            <person name="Cassidy-Hanley D."/>
            <person name="Inman J."/>
        </authorList>
    </citation>
    <scope>NUCLEOTIDE SEQUENCE [LARGE SCALE GENOMIC DNA]</scope>
    <source>
        <strain evidence="1 2">G5</strain>
    </source>
</reference>
<gene>
    <name evidence="1" type="ORF">IMG5_098330</name>
</gene>
<name>G0QRX7_ICHMU</name>
<dbReference type="AlphaFoldDB" id="G0QRX7"/>
<keyword evidence="2" id="KW-1185">Reference proteome</keyword>
<evidence type="ECO:0000313" key="2">
    <source>
        <dbReference type="Proteomes" id="UP000008983"/>
    </source>
</evidence>
<dbReference type="InParanoid" id="G0QRX7"/>
<proteinExistence type="predicted"/>
<dbReference type="GeneID" id="14908159"/>
<dbReference type="EMBL" id="GL983803">
    <property type="protein sequence ID" value="EGR32007.1"/>
    <property type="molecule type" value="Genomic_DNA"/>
</dbReference>
<evidence type="ECO:0000313" key="1">
    <source>
        <dbReference type="EMBL" id="EGR32007.1"/>
    </source>
</evidence>
<accession>G0QRX7</accession>
<sequence>MNQYILTFITQIQKIQIQEFSQIHNIKVNLKKQSKQQFIQTENLPSVNKFDFPTEKIALRKVYLCLWDDKKQQFIGNVSRLNCNIKDQNERKWFFVENEVFIKYEEQSENQKNSIFLCAEFVFHFYKNEKKEDLEISIGHILIPFSNLENENKKNQQITTSTIQLFAQTPSNQQKIILQENSKKNMKKGAGWCCGLSLKSKLQQSLINYQLNYINETNDYNILPRIILFKKNQVSLIKAYRQYFAYRSLEKGTINYNLSQDQVFLTFQKAFDCPHIEYTLCLFWENEVNKSFGEFNLDKLCESFNLCMNFIQLLLSNVKYQFDKKDPAQSNYCNKILIKQRNDLLDITLEEIRVQIFNKQGNVQNRRFSQFRKPFNNHFDQDLEEDQEDEFMVQQYFSKRQ</sequence>
<organism evidence="1 2">
    <name type="scientific">Ichthyophthirius multifiliis</name>
    <name type="common">White spot disease agent</name>
    <name type="synonym">Ich</name>
    <dbReference type="NCBI Taxonomy" id="5932"/>
    <lineage>
        <taxon>Eukaryota</taxon>
        <taxon>Sar</taxon>
        <taxon>Alveolata</taxon>
        <taxon>Ciliophora</taxon>
        <taxon>Intramacronucleata</taxon>
        <taxon>Oligohymenophorea</taxon>
        <taxon>Hymenostomatida</taxon>
        <taxon>Ophryoglenina</taxon>
        <taxon>Ichthyophthirius</taxon>
    </lineage>
</organism>